<dbReference type="HOGENOM" id="CLU_2863551_0_0_9"/>
<dbReference type="EMBL" id="CP003355">
    <property type="protein sequence ID" value="AHD04470.1"/>
    <property type="molecule type" value="Genomic_DNA"/>
</dbReference>
<sequence>MPMITVQQLVRRRIISNLLYQYKALRSAVDWTVALYLVIPAIAMAMYEYIRMWLFPPEWFYVLP</sequence>
<evidence type="ECO:0000313" key="3">
    <source>
        <dbReference type="Proteomes" id="UP000029431"/>
    </source>
</evidence>
<reference evidence="2 3" key="1">
    <citation type="journal article" date="2014" name="PLoS ONE">
        <title>How to Kill the Honey Bee Larva: Genomic Potential and Virulence Mechanisms of Paenibacillus larvae.</title>
        <authorList>
            <person name="Djukic M."/>
            <person name="Brzuszkiewicz E."/>
            <person name="Funfhaus A."/>
            <person name="Voss J."/>
            <person name="Gollnow K."/>
            <person name="Poppinga L."/>
            <person name="Liesegang H."/>
            <person name="Garcia-Gonzalez E."/>
            <person name="Genersch E."/>
            <person name="Daniel R."/>
        </authorList>
    </citation>
    <scope>NUCLEOTIDE SEQUENCE [LARGE SCALE GENOMIC DNA]</scope>
    <source>
        <strain evidence="2 3">DSM 25430</strain>
    </source>
</reference>
<evidence type="ECO:0000256" key="1">
    <source>
        <dbReference type="SAM" id="Phobius"/>
    </source>
</evidence>
<keyword evidence="1" id="KW-0472">Membrane</keyword>
<protein>
    <recommendedName>
        <fullName evidence="4">ABC transporter-like protein</fullName>
    </recommendedName>
</protein>
<keyword evidence="1" id="KW-1133">Transmembrane helix</keyword>
<keyword evidence="3" id="KW-1185">Reference proteome</keyword>
<evidence type="ECO:0008006" key="4">
    <source>
        <dbReference type="Google" id="ProtNLM"/>
    </source>
</evidence>
<organism evidence="2 3">
    <name type="scientific">Paenibacillus larvae subsp. larvae DSM 25430</name>
    <dbReference type="NCBI Taxonomy" id="697284"/>
    <lineage>
        <taxon>Bacteria</taxon>
        <taxon>Bacillati</taxon>
        <taxon>Bacillota</taxon>
        <taxon>Bacilli</taxon>
        <taxon>Bacillales</taxon>
        <taxon>Paenibacillaceae</taxon>
        <taxon>Paenibacillus</taxon>
    </lineage>
</organism>
<dbReference type="AlphaFoldDB" id="V9W4B1"/>
<name>V9W4B1_9BACL</name>
<accession>V9W4B1</accession>
<dbReference type="KEGG" id="plv:ERIC2_c06280"/>
<feature type="transmembrane region" description="Helical" evidence="1">
    <location>
        <begin position="31"/>
        <end position="50"/>
    </location>
</feature>
<evidence type="ECO:0000313" key="2">
    <source>
        <dbReference type="EMBL" id="AHD04470.1"/>
    </source>
</evidence>
<gene>
    <name evidence="2" type="ORF">ERIC2_c06280</name>
</gene>
<keyword evidence="1" id="KW-0812">Transmembrane</keyword>
<proteinExistence type="predicted"/>
<dbReference type="Proteomes" id="UP000029431">
    <property type="component" value="Chromosome"/>
</dbReference>